<name>A0A1I0AY45_9RHOB</name>
<dbReference type="RefSeq" id="WP_090732748.1">
    <property type="nucleotide sequence ID" value="NZ_FOHO01000002.1"/>
</dbReference>
<keyword evidence="2" id="KW-1003">Cell membrane</keyword>
<dbReference type="InterPro" id="IPR010656">
    <property type="entry name" value="DctM"/>
</dbReference>
<feature type="transmembrane region" description="Helical" evidence="8">
    <location>
        <begin position="247"/>
        <end position="264"/>
    </location>
</feature>
<dbReference type="InterPro" id="IPR004681">
    <property type="entry name" value="TRAP_DctM"/>
</dbReference>
<dbReference type="AlphaFoldDB" id="A0A1I0AY45"/>
<evidence type="ECO:0000256" key="2">
    <source>
        <dbReference type="ARBA" id="ARBA00022475"/>
    </source>
</evidence>
<feature type="transmembrane region" description="Helical" evidence="8">
    <location>
        <begin position="222"/>
        <end position="241"/>
    </location>
</feature>
<dbReference type="Proteomes" id="UP000199180">
    <property type="component" value="Unassembled WGS sequence"/>
</dbReference>
<feature type="transmembrane region" description="Helical" evidence="8">
    <location>
        <begin position="115"/>
        <end position="132"/>
    </location>
</feature>
<protein>
    <submittedName>
        <fullName evidence="10">TRAP transporter, DctM subunit</fullName>
    </submittedName>
</protein>
<reference evidence="10 11" key="1">
    <citation type="submission" date="2016-10" db="EMBL/GenBank/DDBJ databases">
        <authorList>
            <person name="de Groot N.N."/>
        </authorList>
    </citation>
    <scope>NUCLEOTIDE SEQUENCE [LARGE SCALE GENOMIC DNA]</scope>
    <source>
        <strain evidence="10 11">DSM 17862</strain>
    </source>
</reference>
<feature type="transmembrane region" description="Helical" evidence="8">
    <location>
        <begin position="276"/>
        <end position="300"/>
    </location>
</feature>
<gene>
    <name evidence="10" type="ORF">SAMN04489858_102401</name>
</gene>
<feature type="transmembrane region" description="Helical" evidence="8">
    <location>
        <begin position="87"/>
        <end position="109"/>
    </location>
</feature>
<evidence type="ECO:0000256" key="5">
    <source>
        <dbReference type="ARBA" id="ARBA00022989"/>
    </source>
</evidence>
<feature type="transmembrane region" description="Helical" evidence="8">
    <location>
        <begin position="407"/>
        <end position="432"/>
    </location>
</feature>
<feature type="transmembrane region" description="Helical" evidence="8">
    <location>
        <begin position="173"/>
        <end position="196"/>
    </location>
</feature>
<keyword evidence="5 8" id="KW-1133">Transmembrane helix</keyword>
<comment type="function">
    <text evidence="7">Part of the tripartite ATP-independent periplasmic (TRAP) transport system.</text>
</comment>
<dbReference type="PANTHER" id="PTHR33362:SF5">
    <property type="entry name" value="C4-DICARBOXYLATE TRAP TRANSPORTER LARGE PERMEASE PROTEIN DCTM"/>
    <property type="match status" value="1"/>
</dbReference>
<evidence type="ECO:0000313" key="11">
    <source>
        <dbReference type="Proteomes" id="UP000199180"/>
    </source>
</evidence>
<dbReference type="PANTHER" id="PTHR33362">
    <property type="entry name" value="SIALIC ACID TRAP TRANSPORTER PERMEASE PROTEIN SIAT-RELATED"/>
    <property type="match status" value="1"/>
</dbReference>
<keyword evidence="4 8" id="KW-0812">Transmembrane</keyword>
<sequence>MSQEHIAIFMFSSMMLMLFTGQRVFGAIGAIAAIAALALWGTGGPDIPFSAAMKLMKWYPLLTLPMFIFMGYVLSESRLADDLYRMFHVWFGNVSGGLAMGTIGLMVLISAMNGLSVAGMAIGATIALPELLRRGYDKIMVTGVIQAGSSLGILVPPSVVLVLYAMIARQPVGQLWLAGVVPGLMMAALFILYIWIRCRLNPALGPVAEDAGDVTRAEKIRLLGAGALPLIIFAVMMVPFVRGWTSLVESSAIGALAALAASVLKRRMTWALLHRCVKQTLAISCMFMWIILAALGFGAVFDGLGAVRAIESLFTEQLGLSPWVILILMQLSFIVMGTFLDDTAMLVIVAPLYVPLVGSLGFDLIWYGVLYTITTQIAYMTPPFGYNLFLMRAMAPPEIRLRDIYASIVPFVGVMVIALAIIMAFPQIALWLPQLVYGN</sequence>
<evidence type="ECO:0000259" key="9">
    <source>
        <dbReference type="Pfam" id="PF06808"/>
    </source>
</evidence>
<proteinExistence type="predicted"/>
<evidence type="ECO:0000313" key="10">
    <source>
        <dbReference type="EMBL" id="SES99331.1"/>
    </source>
</evidence>
<dbReference type="PIRSF" id="PIRSF006066">
    <property type="entry name" value="HI0050"/>
    <property type="match status" value="1"/>
</dbReference>
<keyword evidence="6 8" id="KW-0472">Membrane</keyword>
<feature type="transmembrane region" description="Helical" evidence="8">
    <location>
        <begin position="144"/>
        <end position="167"/>
    </location>
</feature>
<evidence type="ECO:0000256" key="3">
    <source>
        <dbReference type="ARBA" id="ARBA00022519"/>
    </source>
</evidence>
<dbReference type="Pfam" id="PF06808">
    <property type="entry name" value="DctM"/>
    <property type="match status" value="1"/>
</dbReference>
<keyword evidence="7" id="KW-0813">Transport</keyword>
<evidence type="ECO:0000256" key="4">
    <source>
        <dbReference type="ARBA" id="ARBA00022692"/>
    </source>
</evidence>
<feature type="domain" description="TRAP C4-dicarboxylate transport system permease DctM subunit" evidence="9">
    <location>
        <begin position="13"/>
        <end position="428"/>
    </location>
</feature>
<dbReference type="EMBL" id="FOHO01000002">
    <property type="protein sequence ID" value="SES99331.1"/>
    <property type="molecule type" value="Genomic_DNA"/>
</dbReference>
<dbReference type="OrthoDB" id="7339120at2"/>
<feature type="transmembrane region" description="Helical" evidence="8">
    <location>
        <begin position="7"/>
        <end position="38"/>
    </location>
</feature>
<feature type="transmembrane region" description="Helical" evidence="8">
    <location>
        <begin position="320"/>
        <end position="340"/>
    </location>
</feature>
<evidence type="ECO:0000256" key="6">
    <source>
        <dbReference type="ARBA" id="ARBA00023136"/>
    </source>
</evidence>
<dbReference type="GO" id="GO:0005886">
    <property type="term" value="C:plasma membrane"/>
    <property type="evidence" value="ECO:0007669"/>
    <property type="project" value="UniProtKB-SubCell"/>
</dbReference>
<organism evidence="10 11">
    <name type="scientific">Paracoccus homiensis</name>
    <dbReference type="NCBI Taxonomy" id="364199"/>
    <lineage>
        <taxon>Bacteria</taxon>
        <taxon>Pseudomonadati</taxon>
        <taxon>Pseudomonadota</taxon>
        <taxon>Alphaproteobacteria</taxon>
        <taxon>Rhodobacterales</taxon>
        <taxon>Paracoccaceae</taxon>
        <taxon>Paracoccus</taxon>
    </lineage>
</organism>
<keyword evidence="3 7" id="KW-0997">Cell inner membrane</keyword>
<comment type="subcellular location">
    <subcellularLocation>
        <location evidence="1 7">Cell inner membrane</location>
        <topology evidence="1 7">Multi-pass membrane protein</topology>
    </subcellularLocation>
</comment>
<keyword evidence="11" id="KW-1185">Reference proteome</keyword>
<dbReference type="GO" id="GO:0022857">
    <property type="term" value="F:transmembrane transporter activity"/>
    <property type="evidence" value="ECO:0007669"/>
    <property type="project" value="UniProtKB-UniRule"/>
</dbReference>
<accession>A0A1I0AY45</accession>
<feature type="transmembrane region" description="Helical" evidence="8">
    <location>
        <begin position="352"/>
        <end position="371"/>
    </location>
</feature>
<evidence type="ECO:0000256" key="7">
    <source>
        <dbReference type="RuleBase" id="RU369079"/>
    </source>
</evidence>
<feature type="transmembrane region" description="Helical" evidence="8">
    <location>
        <begin position="58"/>
        <end position="75"/>
    </location>
</feature>
<feature type="transmembrane region" description="Helical" evidence="8">
    <location>
        <begin position="377"/>
        <end position="395"/>
    </location>
</feature>
<evidence type="ECO:0000256" key="1">
    <source>
        <dbReference type="ARBA" id="ARBA00004429"/>
    </source>
</evidence>
<evidence type="ECO:0000256" key="8">
    <source>
        <dbReference type="SAM" id="Phobius"/>
    </source>
</evidence>
<dbReference type="STRING" id="364199.SAMN04489858_102401"/>